<dbReference type="Proteomes" id="UP000239899">
    <property type="component" value="Unassembled WGS sequence"/>
</dbReference>
<feature type="transmembrane region" description="Helical" evidence="4">
    <location>
        <begin position="306"/>
        <end position="328"/>
    </location>
</feature>
<feature type="region of interest" description="Disordered" evidence="3">
    <location>
        <begin position="448"/>
        <end position="476"/>
    </location>
</feature>
<evidence type="ECO:0000313" key="7">
    <source>
        <dbReference type="Proteomes" id="UP000239899"/>
    </source>
</evidence>
<dbReference type="EMBL" id="LHPG02000010">
    <property type="protein sequence ID" value="PRW50756.1"/>
    <property type="molecule type" value="Genomic_DNA"/>
</dbReference>
<keyword evidence="4" id="KW-0812">Transmembrane</keyword>
<dbReference type="Gene3D" id="3.40.50.170">
    <property type="entry name" value="Formyl transferase, N-terminal domain"/>
    <property type="match status" value="1"/>
</dbReference>
<feature type="transmembrane region" description="Helical" evidence="4">
    <location>
        <begin position="400"/>
        <end position="420"/>
    </location>
</feature>
<feature type="compositionally biased region" description="Low complexity" evidence="3">
    <location>
        <begin position="518"/>
        <end position="543"/>
    </location>
</feature>
<dbReference type="AlphaFoldDB" id="A0A2P6TN40"/>
<dbReference type="SUPFAM" id="SSF53328">
    <property type="entry name" value="Formyltransferase"/>
    <property type="match status" value="1"/>
</dbReference>
<dbReference type="Pfam" id="PF00551">
    <property type="entry name" value="Formyl_trans_N"/>
    <property type="match status" value="1"/>
</dbReference>
<dbReference type="NCBIfam" id="NF004684">
    <property type="entry name" value="PRK06027.1"/>
    <property type="match status" value="1"/>
</dbReference>
<evidence type="ECO:0000256" key="2">
    <source>
        <dbReference type="ARBA" id="ARBA00022801"/>
    </source>
</evidence>
<dbReference type="InterPro" id="IPR002376">
    <property type="entry name" value="Formyl_transf_N"/>
</dbReference>
<dbReference type="InterPro" id="IPR036477">
    <property type="entry name" value="Formyl_transf_N_sf"/>
</dbReference>
<keyword evidence="2" id="KW-0378">Hydrolase</keyword>
<gene>
    <name evidence="6" type="ORF">C2E21_5494</name>
</gene>
<evidence type="ECO:0000256" key="4">
    <source>
        <dbReference type="SAM" id="Phobius"/>
    </source>
</evidence>
<evidence type="ECO:0000256" key="1">
    <source>
        <dbReference type="ARBA" id="ARBA00022563"/>
    </source>
</evidence>
<dbReference type="HAMAP" id="MF_01927">
    <property type="entry name" value="PurU"/>
    <property type="match status" value="1"/>
</dbReference>
<reference evidence="6 7" key="1">
    <citation type="journal article" date="2018" name="Plant J.">
        <title>Genome sequences of Chlorella sorokiniana UTEX 1602 and Micractinium conductrix SAG 241.80: implications to maltose excretion by a green alga.</title>
        <authorList>
            <person name="Arriola M.B."/>
            <person name="Velmurugan N."/>
            <person name="Zhang Y."/>
            <person name="Plunkett M.H."/>
            <person name="Hondzo H."/>
            <person name="Barney B.M."/>
        </authorList>
    </citation>
    <scope>NUCLEOTIDE SEQUENCE [LARGE SCALE GENOMIC DNA]</scope>
    <source>
        <strain evidence="7">UTEX 1602</strain>
    </source>
</reference>
<dbReference type="InterPro" id="IPR041729">
    <property type="entry name" value="Formyl-FH4-Hydrolase_C"/>
</dbReference>
<dbReference type="Gene3D" id="3.30.70.260">
    <property type="match status" value="1"/>
</dbReference>
<comment type="caution">
    <text evidence="6">The sequence shown here is derived from an EMBL/GenBank/DDBJ whole genome shotgun (WGS) entry which is preliminary data.</text>
</comment>
<feature type="transmembrane region" description="Helical" evidence="4">
    <location>
        <begin position="335"/>
        <end position="359"/>
    </location>
</feature>
<keyword evidence="7" id="KW-1185">Reference proteome</keyword>
<dbReference type="PANTHER" id="PTHR42706:SF1">
    <property type="entry name" value="FORMYLTETRAHYDROFOLATE DEFORMYLASE 2, MITOCHONDRIAL"/>
    <property type="match status" value="1"/>
</dbReference>
<dbReference type="InterPro" id="IPR045865">
    <property type="entry name" value="ACT-like_dom_sf"/>
</dbReference>
<dbReference type="PANTHER" id="PTHR42706">
    <property type="entry name" value="FORMYLTETRAHYDROFOLATE DEFORMYLASE"/>
    <property type="match status" value="1"/>
</dbReference>
<feature type="transmembrane region" description="Helical" evidence="4">
    <location>
        <begin position="432"/>
        <end position="449"/>
    </location>
</feature>
<accession>A0A2P6TN40</accession>
<feature type="compositionally biased region" description="Low complexity" evidence="3">
    <location>
        <begin position="491"/>
        <end position="505"/>
    </location>
</feature>
<dbReference type="InterPro" id="IPR004810">
    <property type="entry name" value="PurU"/>
</dbReference>
<dbReference type="CDD" id="cd04875">
    <property type="entry name" value="ACT_F4HF-DF"/>
    <property type="match status" value="1"/>
</dbReference>
<evidence type="ECO:0000256" key="3">
    <source>
        <dbReference type="SAM" id="MobiDB-lite"/>
    </source>
</evidence>
<dbReference type="InterPro" id="IPR044074">
    <property type="entry name" value="PurU_ACT"/>
</dbReference>
<protein>
    <submittedName>
        <fullName evidence="6">Formyltetrahydrofolate deformylase</fullName>
    </submittedName>
</protein>
<feature type="transmembrane region" description="Helical" evidence="4">
    <location>
        <begin position="221"/>
        <end position="238"/>
    </location>
</feature>
<dbReference type="SUPFAM" id="SSF55021">
    <property type="entry name" value="ACT-like"/>
    <property type="match status" value="1"/>
</dbReference>
<name>A0A2P6TN40_CHLSO</name>
<feature type="domain" description="Formyl transferase N-terminal" evidence="5">
    <location>
        <begin position="642"/>
        <end position="822"/>
    </location>
</feature>
<dbReference type="GO" id="GO:0006189">
    <property type="term" value="P:'de novo' IMP biosynthetic process"/>
    <property type="evidence" value="ECO:0007669"/>
    <property type="project" value="InterPro"/>
</dbReference>
<feature type="compositionally biased region" description="Low complexity" evidence="3">
    <location>
        <begin position="448"/>
        <end position="457"/>
    </location>
</feature>
<feature type="region of interest" description="Disordered" evidence="3">
    <location>
        <begin position="488"/>
        <end position="549"/>
    </location>
</feature>
<keyword evidence="4" id="KW-0472">Membrane</keyword>
<dbReference type="GO" id="GO:0008864">
    <property type="term" value="F:formyltetrahydrofolate deformylase activity"/>
    <property type="evidence" value="ECO:0007669"/>
    <property type="project" value="InterPro"/>
</dbReference>
<organism evidence="6 7">
    <name type="scientific">Chlorella sorokiniana</name>
    <name type="common">Freshwater green alga</name>
    <dbReference type="NCBI Taxonomy" id="3076"/>
    <lineage>
        <taxon>Eukaryota</taxon>
        <taxon>Viridiplantae</taxon>
        <taxon>Chlorophyta</taxon>
        <taxon>core chlorophytes</taxon>
        <taxon>Trebouxiophyceae</taxon>
        <taxon>Chlorellales</taxon>
        <taxon>Chlorellaceae</taxon>
        <taxon>Chlorella clade</taxon>
        <taxon>Chlorella</taxon>
    </lineage>
</organism>
<dbReference type="PRINTS" id="PR01575">
    <property type="entry name" value="FFH4HYDRLASE"/>
</dbReference>
<keyword evidence="1" id="KW-0554">One-carbon metabolism</keyword>
<proteinExistence type="inferred from homology"/>
<sequence length="841" mass="92556">MAAQSWAEWLSGLVSGLWPRLPPRPGSHEAHLEEKRVSALLGKELRKPAGQRDEELVHKLRVERRKLGLANAQATRHKYKYGALAWDHHTRTCCGAAQWATQRIAASYHALADFYEQVVQQSAEDLAAAEARRQPTIAAQPTLHLELPEALQQPPPRLDMCSECAKFVQQMELAEARLEGKQMEQVSLTERFPGQVRVKQLRACTRRARALLAHHRDDRSGLLTAAACTLVAALYALLHERLSGLALDCTLHALLALALAQLSRRQPQRWAAHRVPLVAGCSWNGVRLLFRLAYDDGWHVHPGSSLAQRLALIAAVSPGTWLAWLFFFHSPTHRGALITLPLLVTLPLFHVPRLCAALLQGSPGLSAWCDNAHRTLWIFHAATFPMITPLPAGGGRDPCLAVSAWACILSGVVVPLMALHEMERRAEQRRRIAVAAAAATAAAATAAAAQEAAGPRRPLARRRPSSQPSLASVPENVLVEARQRAPLRVSATAPAAKPATAAAPTKPTPPAKDRWHKPAAATAEAAEGSSPAAAVPAPNSNGATSSGDDDWPAQTGVLLIKCDDSKGVVASVAQLLFGFGCNILSSDQFSAVEENMFYQRVVFDYSDMLVGPGNTAVLERGIAEVARKYNMEWRVSYSTKQKRMALLVSKLDHCLYDLLIRVENGEMNCSIPIIISNHPDLEVVAKRFGVPYRHLPITPRDAASKAAQEAQIEQLLQELDIDLIVLARYMQIFSKDFCDRHWQHTINIHHSFLPAFEGARPYHRAHERGVKVIGATAHYATSDLDCGPIICQDVTHVTHRDGVKDMVRKGRDLERTVLAKAVRWHLQDRVIVHNNRTVVFE</sequence>
<dbReference type="OrthoDB" id="4239773at2759"/>
<evidence type="ECO:0000259" key="5">
    <source>
        <dbReference type="Pfam" id="PF00551"/>
    </source>
</evidence>
<dbReference type="STRING" id="3076.A0A2P6TN40"/>
<evidence type="ECO:0000313" key="6">
    <source>
        <dbReference type="EMBL" id="PRW50756.1"/>
    </source>
</evidence>
<dbReference type="GO" id="GO:0006730">
    <property type="term" value="P:one-carbon metabolic process"/>
    <property type="evidence" value="ECO:0007669"/>
    <property type="project" value="UniProtKB-KW"/>
</dbReference>
<dbReference type="CDD" id="cd08648">
    <property type="entry name" value="FMT_core_Formyl-FH4-Hydrolase_C"/>
    <property type="match status" value="1"/>
</dbReference>
<keyword evidence="4" id="KW-1133">Transmembrane helix</keyword>
<dbReference type="NCBIfam" id="TIGR00655">
    <property type="entry name" value="PurU"/>
    <property type="match status" value="1"/>
</dbReference>